<dbReference type="PANTHER" id="PTHR30265">
    <property type="entry name" value="RHO-INTERACTING TRANSCRIPTION TERMINATION FACTOR NUSG"/>
    <property type="match status" value="1"/>
</dbReference>
<dbReference type="InterPro" id="IPR015869">
    <property type="entry name" value="Transcrpt_antiterm_NusG_bac_CS"/>
</dbReference>
<organism evidence="10">
    <name type="scientific">Desulfofervidus auxilii</name>
    <dbReference type="NCBI Taxonomy" id="1621989"/>
    <lineage>
        <taxon>Bacteria</taxon>
        <taxon>Pseudomonadati</taxon>
        <taxon>Thermodesulfobacteriota</taxon>
        <taxon>Candidatus Desulfofervidia</taxon>
        <taxon>Candidatus Desulfofervidales</taxon>
        <taxon>Candidatus Desulfofervidaceae</taxon>
        <taxon>Candidatus Desulfofervidus</taxon>
    </lineage>
</organism>
<dbReference type="CDD" id="cd06091">
    <property type="entry name" value="KOW_NusG"/>
    <property type="match status" value="1"/>
</dbReference>
<dbReference type="PRINTS" id="PR00338">
    <property type="entry name" value="NUSGTNSCPFCT"/>
</dbReference>
<dbReference type="SMART" id="SM00738">
    <property type="entry name" value="NGN"/>
    <property type="match status" value="1"/>
</dbReference>
<dbReference type="InterPro" id="IPR008991">
    <property type="entry name" value="Translation_prot_SH3-like_sf"/>
</dbReference>
<dbReference type="InterPro" id="IPR014722">
    <property type="entry name" value="Rib_uL2_dom2"/>
</dbReference>
<dbReference type="FunFam" id="2.30.30.30:FF:000002">
    <property type="entry name" value="Transcription termination/antitermination factor NusG"/>
    <property type="match status" value="1"/>
</dbReference>
<dbReference type="InterPro" id="IPR047050">
    <property type="entry name" value="NGN"/>
</dbReference>
<evidence type="ECO:0000256" key="3">
    <source>
        <dbReference type="ARBA" id="ARBA00023015"/>
    </source>
</evidence>
<dbReference type="CDD" id="cd09891">
    <property type="entry name" value="NGN_Bact_1"/>
    <property type="match status" value="1"/>
</dbReference>
<dbReference type="Pfam" id="PF02357">
    <property type="entry name" value="NusG"/>
    <property type="match status" value="1"/>
</dbReference>
<proteinExistence type="inferred from homology"/>
<dbReference type="GO" id="GO:0005829">
    <property type="term" value="C:cytosol"/>
    <property type="evidence" value="ECO:0007669"/>
    <property type="project" value="UniProtKB-ARBA"/>
</dbReference>
<evidence type="ECO:0000256" key="6">
    <source>
        <dbReference type="NCBIfam" id="TIGR00922"/>
    </source>
</evidence>
<keyword evidence="3 5" id="KW-0805">Transcription regulation</keyword>
<dbReference type="Proteomes" id="UP000886289">
    <property type="component" value="Unassembled WGS sequence"/>
</dbReference>
<dbReference type="GO" id="GO:0006354">
    <property type="term" value="P:DNA-templated transcription elongation"/>
    <property type="evidence" value="ECO:0007669"/>
    <property type="project" value="UniProtKB-UniRule"/>
</dbReference>
<evidence type="ECO:0000256" key="4">
    <source>
        <dbReference type="ARBA" id="ARBA00023163"/>
    </source>
</evidence>
<feature type="domain" description="KOW" evidence="9">
    <location>
        <begin position="130"/>
        <end position="157"/>
    </location>
</feature>
<accession>A0A7C0Y421</accession>
<dbReference type="SMART" id="SM00739">
    <property type="entry name" value="KOW"/>
    <property type="match status" value="1"/>
</dbReference>
<evidence type="ECO:0000259" key="8">
    <source>
        <dbReference type="SMART" id="SM00738"/>
    </source>
</evidence>
<dbReference type="InterPro" id="IPR036735">
    <property type="entry name" value="NGN_dom_sf"/>
</dbReference>
<dbReference type="Gene3D" id="2.30.30.30">
    <property type="match status" value="1"/>
</dbReference>
<dbReference type="EMBL" id="DRBS01000118">
    <property type="protein sequence ID" value="HDD43821.1"/>
    <property type="molecule type" value="Genomic_DNA"/>
</dbReference>
<dbReference type="AlphaFoldDB" id="A0A7C0Y421"/>
<keyword evidence="1 5" id="KW-0806">Transcription termination</keyword>
<feature type="domain" description="NusG-like N-terminal" evidence="8">
    <location>
        <begin position="2"/>
        <end position="118"/>
    </location>
</feature>
<evidence type="ECO:0000256" key="2">
    <source>
        <dbReference type="ARBA" id="ARBA00022814"/>
    </source>
</evidence>
<sequence length="184" mass="21504">MAFKWYIVHTYSGFEEKVKIWLEERVRNEKDERVKRCFKEVLVPTEKVIELVKGEKVTSSRKFYPGYILVCLDFDQDEEVRSLLWHLVRRTPKVTGFVGGKNPIPVPEEEVERIKAQIEERAKKPKPKFTLEKGDQVRIVDGPFTNFTGRIDEVFPDRGKVRVLISIFGRETPVELDAIQLAKI</sequence>
<protein>
    <recommendedName>
        <fullName evidence="5 6">Transcription termination/antitermination protein NusG</fullName>
    </recommendedName>
</protein>
<dbReference type="HAMAP" id="MF_00948">
    <property type="entry name" value="NusG"/>
    <property type="match status" value="1"/>
</dbReference>
<dbReference type="InterPro" id="IPR006645">
    <property type="entry name" value="NGN-like_dom"/>
</dbReference>
<keyword evidence="4 5" id="KW-0804">Transcription</keyword>
<dbReference type="SUPFAM" id="SSF82679">
    <property type="entry name" value="N-utilization substance G protein NusG, N-terminal domain"/>
    <property type="match status" value="1"/>
</dbReference>
<dbReference type="Gene3D" id="3.30.70.940">
    <property type="entry name" value="NusG, N-terminal domain"/>
    <property type="match status" value="1"/>
</dbReference>
<gene>
    <name evidence="5 10" type="primary">nusG</name>
    <name evidence="10" type="ORF">ENG63_03035</name>
</gene>
<dbReference type="SUPFAM" id="SSF50104">
    <property type="entry name" value="Translation proteins SH3-like domain"/>
    <property type="match status" value="1"/>
</dbReference>
<keyword evidence="2 5" id="KW-0889">Transcription antitermination</keyword>
<comment type="similarity">
    <text evidence="5 7">Belongs to the NusG family.</text>
</comment>
<dbReference type="NCBIfam" id="TIGR00922">
    <property type="entry name" value="nusG"/>
    <property type="match status" value="1"/>
</dbReference>
<reference evidence="10" key="1">
    <citation type="journal article" date="2020" name="mSystems">
        <title>Genome- and Community-Level Interaction Insights into Carbon Utilization and Element Cycling Functions of Hydrothermarchaeota in Hydrothermal Sediment.</title>
        <authorList>
            <person name="Zhou Z."/>
            <person name="Liu Y."/>
            <person name="Xu W."/>
            <person name="Pan J."/>
            <person name="Luo Z.H."/>
            <person name="Li M."/>
        </authorList>
    </citation>
    <scope>NUCLEOTIDE SEQUENCE [LARGE SCALE GENOMIC DNA]</scope>
    <source>
        <strain evidence="10">HyVt-233</strain>
    </source>
</reference>
<dbReference type="PROSITE" id="PS01014">
    <property type="entry name" value="NUSG"/>
    <property type="match status" value="1"/>
</dbReference>
<evidence type="ECO:0000256" key="1">
    <source>
        <dbReference type="ARBA" id="ARBA00022472"/>
    </source>
</evidence>
<comment type="caution">
    <text evidence="10">The sequence shown here is derived from an EMBL/GenBank/DDBJ whole genome shotgun (WGS) entry which is preliminary data.</text>
</comment>
<dbReference type="InterPro" id="IPR043425">
    <property type="entry name" value="NusG-like"/>
</dbReference>
<dbReference type="PANTHER" id="PTHR30265:SF2">
    <property type="entry name" value="TRANSCRIPTION TERMINATION_ANTITERMINATION PROTEIN NUSG"/>
    <property type="match status" value="1"/>
</dbReference>
<dbReference type="Pfam" id="PF00467">
    <property type="entry name" value="KOW"/>
    <property type="match status" value="1"/>
</dbReference>
<dbReference type="GO" id="GO:0032784">
    <property type="term" value="P:regulation of DNA-templated transcription elongation"/>
    <property type="evidence" value="ECO:0007669"/>
    <property type="project" value="InterPro"/>
</dbReference>
<evidence type="ECO:0000259" key="9">
    <source>
        <dbReference type="SMART" id="SM00739"/>
    </source>
</evidence>
<dbReference type="GO" id="GO:0031564">
    <property type="term" value="P:transcription antitermination"/>
    <property type="evidence" value="ECO:0007669"/>
    <property type="project" value="UniProtKB-UniRule"/>
</dbReference>
<comment type="function">
    <text evidence="5 7">Participates in transcription elongation, termination and antitermination.</text>
</comment>
<dbReference type="GO" id="GO:0006353">
    <property type="term" value="P:DNA-templated transcription termination"/>
    <property type="evidence" value="ECO:0007669"/>
    <property type="project" value="UniProtKB-UniRule"/>
</dbReference>
<evidence type="ECO:0000313" key="10">
    <source>
        <dbReference type="EMBL" id="HDD43821.1"/>
    </source>
</evidence>
<evidence type="ECO:0000256" key="5">
    <source>
        <dbReference type="HAMAP-Rule" id="MF_00948"/>
    </source>
</evidence>
<dbReference type="InterPro" id="IPR001062">
    <property type="entry name" value="Transcrpt_antiterm_NusG"/>
</dbReference>
<evidence type="ECO:0000256" key="7">
    <source>
        <dbReference type="RuleBase" id="RU000538"/>
    </source>
</evidence>
<dbReference type="InterPro" id="IPR005824">
    <property type="entry name" value="KOW"/>
</dbReference>
<name>A0A7C0Y421_DESA2</name>